<proteinExistence type="predicted"/>
<dbReference type="InterPro" id="IPR036761">
    <property type="entry name" value="TTHA0802/YceI-like_sf"/>
</dbReference>
<dbReference type="AlphaFoldDB" id="A0A172YCM0"/>
<dbReference type="SMART" id="SM00867">
    <property type="entry name" value="YceI"/>
    <property type="match status" value="1"/>
</dbReference>
<dbReference type="Proteomes" id="UP000077875">
    <property type="component" value="Chromosome"/>
</dbReference>
<dbReference type="PANTHER" id="PTHR34406:SF1">
    <property type="entry name" value="PROTEIN YCEI"/>
    <property type="match status" value="1"/>
</dbReference>
<accession>A0A172YCM0</accession>
<keyword evidence="4" id="KW-1185">Reference proteome</keyword>
<feature type="signal peptide" evidence="1">
    <location>
        <begin position="1"/>
        <end position="24"/>
    </location>
</feature>
<evidence type="ECO:0000259" key="2">
    <source>
        <dbReference type="SMART" id="SM00867"/>
    </source>
</evidence>
<dbReference type="InterPro" id="IPR007372">
    <property type="entry name" value="Lipid/polyisoprenoid-bd_YceI"/>
</dbReference>
<dbReference type="Pfam" id="PF04264">
    <property type="entry name" value="YceI"/>
    <property type="match status" value="1"/>
</dbReference>
<dbReference type="EMBL" id="CP015243">
    <property type="protein sequence ID" value="ANF56852.1"/>
    <property type="molecule type" value="Genomic_DNA"/>
</dbReference>
<dbReference type="NCBIfam" id="NF002994">
    <property type="entry name" value="PRK03757.1"/>
    <property type="match status" value="1"/>
</dbReference>
<dbReference type="PANTHER" id="PTHR34406">
    <property type="entry name" value="PROTEIN YCEI"/>
    <property type="match status" value="1"/>
</dbReference>
<dbReference type="Gene3D" id="2.40.128.110">
    <property type="entry name" value="Lipid/polyisoprenoid-binding, YceI-like"/>
    <property type="match status" value="1"/>
</dbReference>
<dbReference type="STRING" id="376489.A5892_04695"/>
<protein>
    <recommendedName>
        <fullName evidence="2">Lipid/polyisoprenoid-binding YceI-like domain-containing protein</fullName>
    </recommendedName>
</protein>
<gene>
    <name evidence="3" type="ORF">A5892_04695</name>
</gene>
<evidence type="ECO:0000313" key="4">
    <source>
        <dbReference type="Proteomes" id="UP000077875"/>
    </source>
</evidence>
<feature type="chain" id="PRO_5008004587" description="Lipid/polyisoprenoid-binding YceI-like domain-containing protein" evidence="1">
    <location>
        <begin position="25"/>
        <end position="196"/>
    </location>
</feature>
<name>A0A172YCM0_9GAMM</name>
<dbReference type="KEGG" id="haa:A5892_04695"/>
<dbReference type="RefSeq" id="WP_064121817.1">
    <property type="nucleotide sequence ID" value="NZ_CP015243.1"/>
</dbReference>
<reference evidence="3 4" key="1">
    <citation type="submission" date="2016-04" db="EMBL/GenBank/DDBJ databases">
        <title>Complete Genome Sequence of Halotalea alkalilenta IHB B 13600.</title>
        <authorList>
            <person name="Swarnkar M.K."/>
            <person name="Sharma A."/>
            <person name="Kaushal K."/>
            <person name="Soni R."/>
            <person name="Rana S."/>
            <person name="Singh A.K."/>
            <person name="Gulati A."/>
        </authorList>
    </citation>
    <scope>NUCLEOTIDE SEQUENCE [LARGE SCALE GENOMIC DNA]</scope>
    <source>
        <strain evidence="3 4">IHB B 13600</strain>
    </source>
</reference>
<feature type="domain" description="Lipid/polyisoprenoid-binding YceI-like" evidence="2">
    <location>
        <begin position="26"/>
        <end position="194"/>
    </location>
</feature>
<keyword evidence="1" id="KW-0732">Signal</keyword>
<sequence length="196" mass="21637">MLKRTFATAATALLLSGWGASAMAADYKIDTEGQHAFVQFKISHLGYSYILGEFRDFSGTFSYDPDNLEASKAELTVQTGSLYSNHAERDKHLMSADFLDAGTYPTATFVSTGFTPDADDPDEGTLTGDLTLHGVTKQIELEVERIGGGDDPWGGYRQGFETQTRLELADYGIDMSSFPEPMHYVDLYINFEGLRQ</sequence>
<organism evidence="3 4">
    <name type="scientific">Halotalea alkalilenta</name>
    <dbReference type="NCBI Taxonomy" id="376489"/>
    <lineage>
        <taxon>Bacteria</taxon>
        <taxon>Pseudomonadati</taxon>
        <taxon>Pseudomonadota</taxon>
        <taxon>Gammaproteobacteria</taxon>
        <taxon>Oceanospirillales</taxon>
        <taxon>Halomonadaceae</taxon>
        <taxon>Halotalea</taxon>
    </lineage>
</organism>
<evidence type="ECO:0000313" key="3">
    <source>
        <dbReference type="EMBL" id="ANF56852.1"/>
    </source>
</evidence>
<dbReference type="SUPFAM" id="SSF101874">
    <property type="entry name" value="YceI-like"/>
    <property type="match status" value="1"/>
</dbReference>
<evidence type="ECO:0000256" key="1">
    <source>
        <dbReference type="SAM" id="SignalP"/>
    </source>
</evidence>